<dbReference type="AlphaFoldDB" id="A0AAE0AL19"/>
<comment type="caution">
    <text evidence="1">The sequence shown here is derived from an EMBL/GenBank/DDBJ whole genome shotgun (WGS) entry which is preliminary data.</text>
</comment>
<dbReference type="EMBL" id="JANJYJ010000004">
    <property type="protein sequence ID" value="KAK3220106.1"/>
    <property type="molecule type" value="Genomic_DNA"/>
</dbReference>
<evidence type="ECO:0000313" key="1">
    <source>
        <dbReference type="EMBL" id="KAK3220106.1"/>
    </source>
</evidence>
<proteinExistence type="predicted"/>
<keyword evidence="2" id="KW-1185">Reference proteome</keyword>
<accession>A0AAE0AL19</accession>
<dbReference type="Proteomes" id="UP001281410">
    <property type="component" value="Unassembled WGS sequence"/>
</dbReference>
<organism evidence="1 2">
    <name type="scientific">Dipteronia sinensis</name>
    <dbReference type="NCBI Taxonomy" id="43782"/>
    <lineage>
        <taxon>Eukaryota</taxon>
        <taxon>Viridiplantae</taxon>
        <taxon>Streptophyta</taxon>
        <taxon>Embryophyta</taxon>
        <taxon>Tracheophyta</taxon>
        <taxon>Spermatophyta</taxon>
        <taxon>Magnoliopsida</taxon>
        <taxon>eudicotyledons</taxon>
        <taxon>Gunneridae</taxon>
        <taxon>Pentapetalae</taxon>
        <taxon>rosids</taxon>
        <taxon>malvids</taxon>
        <taxon>Sapindales</taxon>
        <taxon>Sapindaceae</taxon>
        <taxon>Hippocastanoideae</taxon>
        <taxon>Acereae</taxon>
        <taxon>Dipteronia</taxon>
    </lineage>
</organism>
<gene>
    <name evidence="1" type="ORF">Dsin_014076</name>
</gene>
<protein>
    <submittedName>
        <fullName evidence="1">Uncharacterized protein</fullName>
    </submittedName>
</protein>
<name>A0AAE0AL19_9ROSI</name>
<evidence type="ECO:0000313" key="2">
    <source>
        <dbReference type="Proteomes" id="UP001281410"/>
    </source>
</evidence>
<reference evidence="1" key="1">
    <citation type="journal article" date="2023" name="Plant J.">
        <title>Genome sequences and population genomics provide insights into the demographic history, inbreeding, and mutation load of two 'living fossil' tree species of Dipteronia.</title>
        <authorList>
            <person name="Feng Y."/>
            <person name="Comes H.P."/>
            <person name="Chen J."/>
            <person name="Zhu S."/>
            <person name="Lu R."/>
            <person name="Zhang X."/>
            <person name="Li P."/>
            <person name="Qiu J."/>
            <person name="Olsen K.M."/>
            <person name="Qiu Y."/>
        </authorList>
    </citation>
    <scope>NUCLEOTIDE SEQUENCE</scope>
    <source>
        <strain evidence="1">NBL</strain>
    </source>
</reference>
<sequence>MDSLIWGHGLIEASSRWRVDDGSKIVVYKDRWIPRLTTLKVSSSPNLGENTTVDHLMGLETTTHAVWGCLVFKEIRVSGLFSKVVGGGLCLEDTNSWSQTFISDYLDVNNKHSEEMGCLQHKYETGLRPVEIESDVAVVVGWIVDSQQHDSKFSYKKPLVYEDEISSCGKSFPISCWQNCIEKVKREFNDHKGSSTKGYSLAGGEFLEMIY</sequence>